<dbReference type="InterPro" id="IPR015943">
    <property type="entry name" value="WD40/YVTN_repeat-like_dom_sf"/>
</dbReference>
<name>A0A542CSD5_AMYCI</name>
<dbReference type="Proteomes" id="UP000320876">
    <property type="component" value="Unassembled WGS sequence"/>
</dbReference>
<accession>A0A542CSD5</accession>
<dbReference type="SUPFAM" id="SSF52540">
    <property type="entry name" value="P-loop containing nucleoside triphosphate hydrolases"/>
    <property type="match status" value="2"/>
</dbReference>
<dbReference type="InterPro" id="IPR011044">
    <property type="entry name" value="Quino_amine_DH_bsu"/>
</dbReference>
<gene>
    <name evidence="4" type="ORF">FB471_5880</name>
</gene>
<evidence type="ECO:0000313" key="4">
    <source>
        <dbReference type="EMBL" id="TQI93739.1"/>
    </source>
</evidence>
<sequence length="1607" mass="173050">MGGVFVNYRTGDGDFAATLITRILSARFGAEHVFLASRSIRPGEDFAETILKHLAQCDVLLAVVGPRWHAEPPGRGQGAAATADDWVYRELVEAFRHGLRVIPVFLDHRGSLSEAELPAEIAALARCQFLRLSHRNDTRDLARLVDELTNLVPSLVLARAFSTAAVASRGLKPSAWLRPEYEILPFAGRDDERADLLTWVKTPAAVSARLVTGPAGQGKTRLALRLCHELGGEGWVTGMVHETATGADLASTSKLDSPLLAVVDGAEHRGEQVHALAAALLERPATAPPARLLLLGRDAGEWLHRLRTRAEDRVAGLFRTLEEYPLAPLVGTEAERHREFRRAVAGYARYLDLPPGDHTPPDLAHPRYGSARVLHAAALLALLEEHTGHTGAGDRHPEAVPAPDAELHRAARPECPYRGLRPFQEQDARFFHGRERQVQQLVELTGDHPMIMVIGASGSGKSSLVRAGLLPSLRRQNVAITVFRPSPGIAPADLLAHALTPIVGGQRAAPRTPGEVALLADAVVESVGHLVLFVDQFEELVAAEPQAARELLHLVAGLVRAAPTLPAGTPALRAVLTGRSADLDEVLTSELAPLLRTVSVPRMGTEDLRTAITGPPELPLVSFEPGLVDRIIADAADAPGQLPLVEFALTRLWEDQQGAMLTHRAYDQQGGVAGALAAYAQEVYERKLLPRERPLAERLLVQLARPGEDGGFTLTPARLDRLDPDSRALAGTLAAHHLVVLRDDPGQPEVVALTHEALVQQWRQLREWLVAAQDFRSWQEQLRTTLEQWRRSGRDHATLLRGAPLAAAEDWLETQPGQLTGEEREYITTSRRHERRGQRQRRLITALIGVLAVATTVLAGIAVNRNQELSDQLRRAAAISLAQEAQQRAATNPRTALQLAQAAWRHDPGRPEAYGALLQQYLTHAGVEEVRTGLWSGAVAEVAVTGDGGTTVIAEEGGRITAWTDLFGGEPRSWFLATVPNLRGIVLSPDGRRLAVTNDRGGVTVWDLEQHTGPLPLRPSDVDGIDATTRIRSAGFSADGTILVLTLGRDESAPGQVEVWDVSAREPRTEGFPTPPGVTSTDVRLIDAAEGNAWFLEHRGDRTRHAVLRDLTTGEVSREAPADAITPDGLLVRCVSGPAGGTLSVHEPGSAAARHTEPVPNCPDPDSAGLTDLGGRYAVLGGAPGADAFRRLNLIDLHTGQNYLPRPPPRTGRARPDSLNGRASADIVAVPDESGVPTMFVFGTGALFRVQAAGPADDLARFGPVTRPEAAALGPDGRIMAMLTERDPGLPGGHYGLLTVDLGTQRIAAYSRTSGADLDLGANPRLAFGPEGRHVFAIGDTGTLYVLSATDLTVLRTFPLQPPPGGRPETAADQRTSIVPLSADEVAVLRGNDLARWEISTGEDLGMAPSPLASTLAVAGEMTARRWPLDPGRMLTTSTQGVHLWNMMDERLVRAFQPLPGNPPPVLLPDRRQPRVAVHYREAGRLEIWNPDANGAAFQPLPVPGDRTPVAFTHTDKLITASGEGELRVWDLATGGQVASVHLPGEPANWSRHGDTLTAVTANGPLSVRLDPEHWMEHLCRINDRDYTAEERASLPAGADPGRPCAR</sequence>
<dbReference type="SUPFAM" id="SSF52200">
    <property type="entry name" value="Toll/Interleukin receptor TIR domain"/>
    <property type="match status" value="1"/>
</dbReference>
<evidence type="ECO:0000259" key="3">
    <source>
        <dbReference type="PROSITE" id="PS50104"/>
    </source>
</evidence>
<feature type="repeat" description="WD" evidence="1">
    <location>
        <begin position="1518"/>
        <end position="1540"/>
    </location>
</feature>
<dbReference type="GO" id="GO:0007165">
    <property type="term" value="P:signal transduction"/>
    <property type="evidence" value="ECO:0007669"/>
    <property type="project" value="InterPro"/>
</dbReference>
<dbReference type="Gene3D" id="2.130.10.10">
    <property type="entry name" value="YVTN repeat-like/Quinoprotein amine dehydrogenase"/>
    <property type="match status" value="2"/>
</dbReference>
<evidence type="ECO:0000313" key="5">
    <source>
        <dbReference type="Proteomes" id="UP000320876"/>
    </source>
</evidence>
<feature type="domain" description="TIR" evidence="3">
    <location>
        <begin position="1"/>
        <end position="129"/>
    </location>
</feature>
<keyword evidence="1" id="KW-0853">WD repeat</keyword>
<dbReference type="PROSITE" id="PS50104">
    <property type="entry name" value="TIR"/>
    <property type="match status" value="1"/>
</dbReference>
<feature type="region of interest" description="Disordered" evidence="2">
    <location>
        <begin position="1200"/>
        <end position="1219"/>
    </location>
</feature>
<reference evidence="4 5" key="1">
    <citation type="submission" date="2019-06" db="EMBL/GenBank/DDBJ databases">
        <title>Sequencing the genomes of 1000 actinobacteria strains.</title>
        <authorList>
            <person name="Klenk H.-P."/>
        </authorList>
    </citation>
    <scope>NUCLEOTIDE SEQUENCE [LARGE SCALE GENOMIC DNA]</scope>
    <source>
        <strain evidence="4 5">DSM 45679</strain>
    </source>
</reference>
<dbReference type="EMBL" id="VFML01000002">
    <property type="protein sequence ID" value="TQI93739.1"/>
    <property type="molecule type" value="Genomic_DNA"/>
</dbReference>
<comment type="caution">
    <text evidence="4">The sequence shown here is derived from an EMBL/GenBank/DDBJ whole genome shotgun (WGS) entry which is preliminary data.</text>
</comment>
<dbReference type="InterPro" id="IPR001680">
    <property type="entry name" value="WD40_rpt"/>
</dbReference>
<protein>
    <submittedName>
        <fullName evidence="4">TIR domain-containing protein</fullName>
    </submittedName>
</protein>
<dbReference type="InterPro" id="IPR035897">
    <property type="entry name" value="Toll_tir_struct_dom_sf"/>
</dbReference>
<dbReference type="SUPFAM" id="SSF50998">
    <property type="entry name" value="Quinoprotein alcohol dehydrogenase-like"/>
    <property type="match status" value="1"/>
</dbReference>
<dbReference type="PROSITE" id="PS50082">
    <property type="entry name" value="WD_REPEATS_2"/>
    <property type="match status" value="1"/>
</dbReference>
<dbReference type="InterPro" id="IPR000157">
    <property type="entry name" value="TIR_dom"/>
</dbReference>
<organism evidence="4 5">
    <name type="scientific">Amycolatopsis cihanbeyliensis</name>
    <dbReference type="NCBI Taxonomy" id="1128664"/>
    <lineage>
        <taxon>Bacteria</taxon>
        <taxon>Bacillati</taxon>
        <taxon>Actinomycetota</taxon>
        <taxon>Actinomycetes</taxon>
        <taxon>Pseudonocardiales</taxon>
        <taxon>Pseudonocardiaceae</taxon>
        <taxon>Amycolatopsis</taxon>
    </lineage>
</organism>
<dbReference type="InterPro" id="IPR049052">
    <property type="entry name" value="nSTAND1"/>
</dbReference>
<dbReference type="OrthoDB" id="134501at2"/>
<dbReference type="SUPFAM" id="SSF50969">
    <property type="entry name" value="YVTN repeat-like/Quinoprotein amine dehydrogenase"/>
    <property type="match status" value="1"/>
</dbReference>
<evidence type="ECO:0000256" key="1">
    <source>
        <dbReference type="PROSITE-ProRule" id="PRU00221"/>
    </source>
</evidence>
<dbReference type="Pfam" id="PF20703">
    <property type="entry name" value="nSTAND1"/>
    <property type="match status" value="1"/>
</dbReference>
<dbReference type="Gene3D" id="3.40.50.10140">
    <property type="entry name" value="Toll/interleukin-1 receptor homology (TIR) domain"/>
    <property type="match status" value="1"/>
</dbReference>
<proteinExistence type="predicted"/>
<dbReference type="Pfam" id="PF13676">
    <property type="entry name" value="TIR_2"/>
    <property type="match status" value="1"/>
</dbReference>
<dbReference type="InterPro" id="IPR027417">
    <property type="entry name" value="P-loop_NTPase"/>
</dbReference>
<dbReference type="InterPro" id="IPR011047">
    <property type="entry name" value="Quinoprotein_ADH-like_sf"/>
</dbReference>
<keyword evidence="5" id="KW-1185">Reference proteome</keyword>
<evidence type="ECO:0000256" key="2">
    <source>
        <dbReference type="SAM" id="MobiDB-lite"/>
    </source>
</evidence>